<evidence type="ECO:0000256" key="4">
    <source>
        <dbReference type="ARBA" id="ARBA00023002"/>
    </source>
</evidence>
<keyword evidence="4 6" id="KW-0560">Oxidoreductase</keyword>
<dbReference type="Pfam" id="PF00743">
    <property type="entry name" value="FMO-like"/>
    <property type="match status" value="1"/>
</dbReference>
<feature type="compositionally biased region" description="Basic residues" evidence="5">
    <location>
        <begin position="122"/>
        <end position="132"/>
    </location>
</feature>
<dbReference type="Proteomes" id="UP001617351">
    <property type="component" value="Unassembled WGS sequence"/>
</dbReference>
<dbReference type="InterPro" id="IPR020946">
    <property type="entry name" value="Flavin_mOase-like"/>
</dbReference>
<evidence type="ECO:0000256" key="2">
    <source>
        <dbReference type="ARBA" id="ARBA00022630"/>
    </source>
</evidence>
<dbReference type="PRINTS" id="PR00411">
    <property type="entry name" value="PNDRDTASEI"/>
</dbReference>
<keyword evidence="6" id="KW-0503">Monooxygenase</keyword>
<dbReference type="EMBL" id="JBIUYY010000012">
    <property type="protein sequence ID" value="MFJ2824371.1"/>
    <property type="molecule type" value="Genomic_DNA"/>
</dbReference>
<comment type="similarity">
    <text evidence="1">Belongs to the FAD-binding monooxygenase family.</text>
</comment>
<sequence length="434" mass="46120">MSTEPRPVYVIGAGPGGLAAAAALRARGVRAVVVEKADEVGASWRGHYDRLHLHTTRRLSALPGLPMPRRFGRWVSRDDVVRYLERYAEFHELEIVTGVEVTRIERAAPEATDADPAAGGKPARRQRGRRGRAAAAPDPGWLLHATGGRVLAARAVVVATGFNHTPALPDWPGREAYGGRLLHARDYRSPGPYAGRDVLVVGAGNTGAEIAVDLAEGGAARVRLAVRTAPHIVRRSTFGWPAQRTGILVRRLPVRVVDRLGRAVARVSVPDLSAYGLPRPSTGLYSRVREGAIPVQDVGLIDAVRTGRVEPVAAVASFDGGEVVLADGSRISPDAVIAATGYRRGLEGLVGHLDVLDARGRPLAHGPRTLHQAPGLHFTGYTNPISGMLRELSLDADRMAAALARHLGIRPPGKGRPRGDALPDTGLPPVDPLA</sequence>
<evidence type="ECO:0000256" key="3">
    <source>
        <dbReference type="ARBA" id="ARBA00022827"/>
    </source>
</evidence>
<keyword evidence="2" id="KW-0285">Flavoprotein</keyword>
<protein>
    <submittedName>
        <fullName evidence="6">Flavin-containing monooxygenase</fullName>
        <ecNumber evidence="6">1.14.13.-</ecNumber>
    </submittedName>
</protein>
<proteinExistence type="inferred from homology"/>
<dbReference type="PANTHER" id="PTHR43539:SF78">
    <property type="entry name" value="FLAVIN-CONTAINING MONOOXYGENASE"/>
    <property type="match status" value="1"/>
</dbReference>
<reference evidence="6 7" key="1">
    <citation type="submission" date="2024-10" db="EMBL/GenBank/DDBJ databases">
        <title>The Natural Products Discovery Center: Release of the First 8490 Sequenced Strains for Exploring Actinobacteria Biosynthetic Diversity.</title>
        <authorList>
            <person name="Kalkreuter E."/>
            <person name="Kautsar S.A."/>
            <person name="Yang D."/>
            <person name="Bader C.D."/>
            <person name="Teijaro C.N."/>
            <person name="Fluegel L."/>
            <person name="Davis C.M."/>
            <person name="Simpson J.R."/>
            <person name="Lauterbach L."/>
            <person name="Steele A.D."/>
            <person name="Gui C."/>
            <person name="Meng S."/>
            <person name="Li G."/>
            <person name="Viehrig K."/>
            <person name="Ye F."/>
            <person name="Su P."/>
            <person name="Kiefer A.F."/>
            <person name="Nichols A."/>
            <person name="Cepeda A.J."/>
            <person name="Yan W."/>
            <person name="Fan B."/>
            <person name="Jiang Y."/>
            <person name="Adhikari A."/>
            <person name="Zheng C.-J."/>
            <person name="Schuster L."/>
            <person name="Cowan T.M."/>
            <person name="Smanski M.J."/>
            <person name="Chevrette M.G."/>
            <person name="De Carvalho L.P.S."/>
            <person name="Shen B."/>
        </authorList>
    </citation>
    <scope>NUCLEOTIDE SEQUENCE [LARGE SCALE GENOMIC DNA]</scope>
    <source>
        <strain evidence="6 7">NPDC087220</strain>
    </source>
</reference>
<evidence type="ECO:0000313" key="7">
    <source>
        <dbReference type="Proteomes" id="UP001617351"/>
    </source>
</evidence>
<feature type="region of interest" description="Disordered" evidence="5">
    <location>
        <begin position="107"/>
        <end position="140"/>
    </location>
</feature>
<keyword evidence="3" id="KW-0274">FAD</keyword>
<dbReference type="RefSeq" id="WP_402384678.1">
    <property type="nucleotide sequence ID" value="NZ_JBIUYY010000012.1"/>
</dbReference>
<comment type="caution">
    <text evidence="6">The sequence shown here is derived from an EMBL/GenBank/DDBJ whole genome shotgun (WGS) entry which is preliminary data.</text>
</comment>
<name>A0ABW8EM80_STRT5</name>
<feature type="region of interest" description="Disordered" evidence="5">
    <location>
        <begin position="407"/>
        <end position="434"/>
    </location>
</feature>
<dbReference type="InterPro" id="IPR036188">
    <property type="entry name" value="FAD/NAD-bd_sf"/>
</dbReference>
<dbReference type="SUPFAM" id="SSF51905">
    <property type="entry name" value="FAD/NAD(P)-binding domain"/>
    <property type="match status" value="2"/>
</dbReference>
<dbReference type="PANTHER" id="PTHR43539">
    <property type="entry name" value="FLAVIN-BINDING MONOOXYGENASE-LIKE PROTEIN (AFU_ORTHOLOGUE AFUA_4G09220)"/>
    <property type="match status" value="1"/>
</dbReference>
<organism evidence="6 7">
    <name type="scientific">Streptomyces toxytricini</name>
    <name type="common">Actinomyces toxytricini</name>
    <dbReference type="NCBI Taxonomy" id="67369"/>
    <lineage>
        <taxon>Bacteria</taxon>
        <taxon>Bacillati</taxon>
        <taxon>Actinomycetota</taxon>
        <taxon>Actinomycetes</taxon>
        <taxon>Kitasatosporales</taxon>
        <taxon>Streptomycetaceae</taxon>
        <taxon>Streptomyces</taxon>
    </lineage>
</organism>
<dbReference type="EC" id="1.14.13.-" evidence="6"/>
<evidence type="ECO:0000256" key="1">
    <source>
        <dbReference type="ARBA" id="ARBA00010139"/>
    </source>
</evidence>
<keyword evidence="7" id="KW-1185">Reference proteome</keyword>
<dbReference type="Gene3D" id="3.50.50.60">
    <property type="entry name" value="FAD/NAD(P)-binding domain"/>
    <property type="match status" value="1"/>
</dbReference>
<feature type="compositionally biased region" description="Low complexity" evidence="5">
    <location>
        <begin position="109"/>
        <end position="121"/>
    </location>
</feature>
<gene>
    <name evidence="6" type="ORF">ACIO7M_25105</name>
</gene>
<dbReference type="InterPro" id="IPR050982">
    <property type="entry name" value="Auxin_biosynth/cation_transpt"/>
</dbReference>
<dbReference type="PRINTS" id="PR00368">
    <property type="entry name" value="FADPNR"/>
</dbReference>
<evidence type="ECO:0000256" key="5">
    <source>
        <dbReference type="SAM" id="MobiDB-lite"/>
    </source>
</evidence>
<dbReference type="GO" id="GO:0004497">
    <property type="term" value="F:monooxygenase activity"/>
    <property type="evidence" value="ECO:0007669"/>
    <property type="project" value="UniProtKB-KW"/>
</dbReference>
<evidence type="ECO:0000313" key="6">
    <source>
        <dbReference type="EMBL" id="MFJ2824371.1"/>
    </source>
</evidence>
<dbReference type="Pfam" id="PF13738">
    <property type="entry name" value="Pyr_redox_3"/>
    <property type="match status" value="1"/>
</dbReference>
<accession>A0ABW8EM80</accession>